<dbReference type="Pfam" id="PF01979">
    <property type="entry name" value="Amidohydro_1"/>
    <property type="match status" value="1"/>
</dbReference>
<evidence type="ECO:0000313" key="2">
    <source>
        <dbReference type="Proteomes" id="UP000318946"/>
    </source>
</evidence>
<dbReference type="RefSeq" id="WP_141413352.1">
    <property type="nucleotide sequence ID" value="NZ_AP019735.1"/>
</dbReference>
<dbReference type="InterPro" id="IPR011059">
    <property type="entry name" value="Metal-dep_hydrolase_composite"/>
</dbReference>
<reference evidence="2" key="1">
    <citation type="submission" date="2019-06" db="EMBL/GenBank/DDBJ databases">
        <title>Alistipes onderdonkii subsp. vulgaris subsp. nov., Alistipes dispar sp. nov. and Alistipes communis sp. nov., isolated from human faeces, and creation of Alistipes onderdonkii subsp. onderdonkii subsp. nov.</title>
        <authorList>
            <person name="Sakamoto M."/>
            <person name="Ikeyama N."/>
            <person name="Ogata Y."/>
            <person name="Suda W."/>
            <person name="Iino T."/>
            <person name="Hattori M."/>
            <person name="Ohkuma M."/>
        </authorList>
    </citation>
    <scope>NUCLEOTIDE SEQUENCE [LARGE SCALE GENOMIC DNA]</scope>
    <source>
        <strain evidence="2">5CBH24</strain>
    </source>
</reference>
<sequence length="420" mass="45764">MDSQLLLNNVEIFNGKDARTFSGNLLIRNNRIETISAAPIETPSERPVTVIDGKGRFLMPGLIDAHWHAYLCCNTMTDLLAGDPSYTHLMAGREAAETLQRGFTAIRDAGGPVFGLKRAIDSGTLRGPRIYPSGAMISQTSGHGDFRMIYEHAHGGCGCEMAHVEQIGASKIADGADAVTAAVRENLRQGASQIKLMAGGGAASLYDPLDVTEFFEEELRAAVRAAEDWGTYVMVHVYNPRGIARALKAGVRSIEHGHLIDEPTMALLAESGAWLSMQAFAVEDNTYPSPVQQAKHLQICNGTDRTYRLAKKHGVKLAWGTDLLFDPANTKNQNHGIVKLQKWFTNFEILRMVTCDNARLLALSGARNPYPGNLGVIEEGALADLLVIEGNPLERIEVLENPHDNLRVIVKDGVVCKNTL</sequence>
<proteinExistence type="predicted"/>
<dbReference type="EMBL" id="AP019735">
    <property type="protein sequence ID" value="BBL05107.1"/>
    <property type="molecule type" value="Genomic_DNA"/>
</dbReference>
<dbReference type="CDD" id="cd01299">
    <property type="entry name" value="Met_dep_hydrolase_A"/>
    <property type="match status" value="1"/>
</dbReference>
<dbReference type="OrthoDB" id="9797498at2"/>
<dbReference type="AlphaFoldDB" id="A0A4Y1WW01"/>
<protein>
    <submittedName>
        <fullName evidence="1">Hydrolase</fullName>
    </submittedName>
</protein>
<dbReference type="KEGG" id="acou:A5CBH24_24200"/>
<dbReference type="GO" id="GO:0016810">
    <property type="term" value="F:hydrolase activity, acting on carbon-nitrogen (but not peptide) bonds"/>
    <property type="evidence" value="ECO:0007669"/>
    <property type="project" value="InterPro"/>
</dbReference>
<dbReference type="SUPFAM" id="SSF51338">
    <property type="entry name" value="Composite domain of metallo-dependent hydrolases"/>
    <property type="match status" value="2"/>
</dbReference>
<dbReference type="InterPro" id="IPR051781">
    <property type="entry name" value="Metallo-dep_Hydrolase"/>
</dbReference>
<dbReference type="InterPro" id="IPR006680">
    <property type="entry name" value="Amidohydro-rel"/>
</dbReference>
<gene>
    <name evidence="1" type="ORF">A5CBH24_24200</name>
</gene>
<dbReference type="Proteomes" id="UP000318946">
    <property type="component" value="Chromosome"/>
</dbReference>
<dbReference type="PANTHER" id="PTHR43135:SF3">
    <property type="entry name" value="ALPHA-D-RIBOSE 1-METHYLPHOSPHONATE 5-TRIPHOSPHATE DIPHOSPHATASE"/>
    <property type="match status" value="1"/>
</dbReference>
<evidence type="ECO:0000313" key="1">
    <source>
        <dbReference type="EMBL" id="BBL05107.1"/>
    </source>
</evidence>
<keyword evidence="1" id="KW-0378">Hydrolase</keyword>
<dbReference type="PANTHER" id="PTHR43135">
    <property type="entry name" value="ALPHA-D-RIBOSE 1-METHYLPHOSPHONATE 5-TRIPHOSPHATE DIPHOSPHATASE"/>
    <property type="match status" value="1"/>
</dbReference>
<dbReference type="InterPro" id="IPR032466">
    <property type="entry name" value="Metal_Hydrolase"/>
</dbReference>
<dbReference type="InterPro" id="IPR057744">
    <property type="entry name" value="OTAase-like"/>
</dbReference>
<name>A0A4Y1WW01_9BACT</name>
<accession>A0A4Y1WW01</accession>
<dbReference type="Gene3D" id="2.30.40.10">
    <property type="entry name" value="Urease, subunit C, domain 1"/>
    <property type="match status" value="1"/>
</dbReference>
<organism evidence="1 2">
    <name type="scientific">Alistipes communis</name>
    <dbReference type="NCBI Taxonomy" id="2585118"/>
    <lineage>
        <taxon>Bacteria</taxon>
        <taxon>Pseudomonadati</taxon>
        <taxon>Bacteroidota</taxon>
        <taxon>Bacteroidia</taxon>
        <taxon>Bacteroidales</taxon>
        <taxon>Rikenellaceae</taxon>
        <taxon>Alistipes</taxon>
    </lineage>
</organism>
<dbReference type="SUPFAM" id="SSF51556">
    <property type="entry name" value="Metallo-dependent hydrolases"/>
    <property type="match status" value="1"/>
</dbReference>
<dbReference type="Gene3D" id="3.20.20.140">
    <property type="entry name" value="Metal-dependent hydrolases"/>
    <property type="match status" value="1"/>
</dbReference>
<dbReference type="GeneID" id="78343137"/>
<keyword evidence="2" id="KW-1185">Reference proteome</keyword>